<name>A0ABD0LTV5_9CAEN</name>
<sequence length="99" mass="10272">MVVTGPTYTNHPTTPLSRLRQESVAVVAVAAVYAGAVGDCVGMLCVWRGSDQCCTDIANGAATLQVFRVFPASLSSSSLSSLADQTVSWIPVAQLPVCV</sequence>
<comment type="caution">
    <text evidence="1">The sequence shown here is derived from an EMBL/GenBank/DDBJ whole genome shotgun (WGS) entry which is preliminary data.</text>
</comment>
<dbReference type="Proteomes" id="UP001519460">
    <property type="component" value="Unassembled WGS sequence"/>
</dbReference>
<evidence type="ECO:0008006" key="3">
    <source>
        <dbReference type="Google" id="ProtNLM"/>
    </source>
</evidence>
<evidence type="ECO:0000313" key="1">
    <source>
        <dbReference type="EMBL" id="KAK7502434.1"/>
    </source>
</evidence>
<dbReference type="AlphaFoldDB" id="A0ABD0LTV5"/>
<evidence type="ECO:0000313" key="2">
    <source>
        <dbReference type="Proteomes" id="UP001519460"/>
    </source>
</evidence>
<gene>
    <name evidence="1" type="ORF">BaRGS_00006387</name>
</gene>
<keyword evidence="2" id="KW-1185">Reference proteome</keyword>
<protein>
    <recommendedName>
        <fullName evidence="3">Hydrophobin</fullName>
    </recommendedName>
</protein>
<proteinExistence type="predicted"/>
<reference evidence="1 2" key="1">
    <citation type="journal article" date="2023" name="Sci. Data">
        <title>Genome assembly of the Korean intertidal mud-creeper Batillaria attramentaria.</title>
        <authorList>
            <person name="Patra A.K."/>
            <person name="Ho P.T."/>
            <person name="Jun S."/>
            <person name="Lee S.J."/>
            <person name="Kim Y."/>
            <person name="Won Y.J."/>
        </authorList>
    </citation>
    <scope>NUCLEOTIDE SEQUENCE [LARGE SCALE GENOMIC DNA]</scope>
    <source>
        <strain evidence="1">Wonlab-2016</strain>
    </source>
</reference>
<accession>A0ABD0LTV5</accession>
<organism evidence="1 2">
    <name type="scientific">Batillaria attramentaria</name>
    <dbReference type="NCBI Taxonomy" id="370345"/>
    <lineage>
        <taxon>Eukaryota</taxon>
        <taxon>Metazoa</taxon>
        <taxon>Spiralia</taxon>
        <taxon>Lophotrochozoa</taxon>
        <taxon>Mollusca</taxon>
        <taxon>Gastropoda</taxon>
        <taxon>Caenogastropoda</taxon>
        <taxon>Sorbeoconcha</taxon>
        <taxon>Cerithioidea</taxon>
        <taxon>Batillariidae</taxon>
        <taxon>Batillaria</taxon>
    </lineage>
</organism>
<dbReference type="EMBL" id="JACVVK020000026">
    <property type="protein sequence ID" value="KAK7502434.1"/>
    <property type="molecule type" value="Genomic_DNA"/>
</dbReference>